<keyword evidence="2" id="KW-1185">Reference proteome</keyword>
<evidence type="ECO:0000313" key="2">
    <source>
        <dbReference type="Proteomes" id="UP000027222"/>
    </source>
</evidence>
<reference evidence="2" key="1">
    <citation type="journal article" date="2014" name="Proc. Natl. Acad. Sci. U.S.A.">
        <title>Extensive sampling of basidiomycete genomes demonstrates inadequacy of the white-rot/brown-rot paradigm for wood decay fungi.</title>
        <authorList>
            <person name="Riley R."/>
            <person name="Salamov A.A."/>
            <person name="Brown D.W."/>
            <person name="Nagy L.G."/>
            <person name="Floudas D."/>
            <person name="Held B.W."/>
            <person name="Levasseur A."/>
            <person name="Lombard V."/>
            <person name="Morin E."/>
            <person name="Otillar R."/>
            <person name="Lindquist E.A."/>
            <person name="Sun H."/>
            <person name="LaButti K.M."/>
            <person name="Schmutz J."/>
            <person name="Jabbour D."/>
            <person name="Luo H."/>
            <person name="Baker S.E."/>
            <person name="Pisabarro A.G."/>
            <person name="Walton J.D."/>
            <person name="Blanchette R.A."/>
            <person name="Henrissat B."/>
            <person name="Martin F."/>
            <person name="Cullen D."/>
            <person name="Hibbett D.S."/>
            <person name="Grigoriev I.V."/>
        </authorList>
    </citation>
    <scope>NUCLEOTIDE SEQUENCE [LARGE SCALE GENOMIC DNA]</scope>
    <source>
        <strain evidence="2">CBS 339.88</strain>
    </source>
</reference>
<protein>
    <submittedName>
        <fullName evidence="1">Uncharacterized protein</fullName>
    </submittedName>
</protein>
<accession>A0A067T8G5</accession>
<evidence type="ECO:0000313" key="1">
    <source>
        <dbReference type="EMBL" id="KDR76209.1"/>
    </source>
</evidence>
<name>A0A067T8G5_GALM3</name>
<proteinExistence type="predicted"/>
<dbReference type="HOGENOM" id="CLU_1796606_0_0_1"/>
<dbReference type="AlphaFoldDB" id="A0A067T8G5"/>
<dbReference type="EMBL" id="KL142379">
    <property type="protein sequence ID" value="KDR76209.1"/>
    <property type="molecule type" value="Genomic_DNA"/>
</dbReference>
<dbReference type="Proteomes" id="UP000027222">
    <property type="component" value="Unassembled WGS sequence"/>
</dbReference>
<gene>
    <name evidence="1" type="ORF">GALMADRAFT_267857</name>
</gene>
<sequence length="144" mass="15770">MNTLLSTELNRKPDITFMLTFSAGTESLWSIKGRQSSTFFPQQCRPLVTNVYSPQRADHQRTLSHLLRPPYLTLCNSPSSLSSQPLRLPRLPCASPSKSAPSTLRSYTPAHLLWTALFSHQNGVTSAMTSAMQTTTAVQAGGCS</sequence>
<organism evidence="1 2">
    <name type="scientific">Galerina marginata (strain CBS 339.88)</name>
    <dbReference type="NCBI Taxonomy" id="685588"/>
    <lineage>
        <taxon>Eukaryota</taxon>
        <taxon>Fungi</taxon>
        <taxon>Dikarya</taxon>
        <taxon>Basidiomycota</taxon>
        <taxon>Agaricomycotina</taxon>
        <taxon>Agaricomycetes</taxon>
        <taxon>Agaricomycetidae</taxon>
        <taxon>Agaricales</taxon>
        <taxon>Agaricineae</taxon>
        <taxon>Strophariaceae</taxon>
        <taxon>Galerina</taxon>
    </lineage>
</organism>